<comment type="caution">
    <text evidence="4">The sequence shown here is derived from an EMBL/GenBank/DDBJ whole genome shotgun (WGS) entry which is preliminary data.</text>
</comment>
<dbReference type="PANTHER" id="PTHR37957:SF1">
    <property type="entry name" value="PHYTASE-LIKE DOMAIN-CONTAINING PROTEIN"/>
    <property type="match status" value="1"/>
</dbReference>
<dbReference type="PANTHER" id="PTHR37957">
    <property type="entry name" value="BLR7070 PROTEIN"/>
    <property type="match status" value="1"/>
</dbReference>
<dbReference type="EMBL" id="WIOL01000005">
    <property type="protein sequence ID" value="MQT18098.1"/>
    <property type="molecule type" value="Genomic_DNA"/>
</dbReference>
<dbReference type="NCBIfam" id="NF035944">
    <property type="entry name" value="PEPxxWA-CTERM"/>
    <property type="match status" value="1"/>
</dbReference>
<dbReference type="RefSeq" id="WP_152578576.1">
    <property type="nucleotide sequence ID" value="NZ_JAATJI010000001.1"/>
</dbReference>
<dbReference type="InterPro" id="IPR027372">
    <property type="entry name" value="Phytase-like_dom"/>
</dbReference>
<feature type="signal peptide" evidence="1">
    <location>
        <begin position="1"/>
        <end position="20"/>
    </location>
</feature>
<evidence type="ECO:0000259" key="3">
    <source>
        <dbReference type="Pfam" id="PF13449"/>
    </source>
</evidence>
<feature type="chain" id="PRO_5028931337" evidence="1">
    <location>
        <begin position="21"/>
        <end position="492"/>
    </location>
</feature>
<keyword evidence="5" id="KW-1185">Reference proteome</keyword>
<dbReference type="Pfam" id="PF07589">
    <property type="entry name" value="PEP-CTERM"/>
    <property type="match status" value="1"/>
</dbReference>
<dbReference type="NCBIfam" id="TIGR02595">
    <property type="entry name" value="PEP_CTERM"/>
    <property type="match status" value="1"/>
</dbReference>
<evidence type="ECO:0000313" key="5">
    <source>
        <dbReference type="Proteomes" id="UP000481327"/>
    </source>
</evidence>
<dbReference type="Pfam" id="PF13449">
    <property type="entry name" value="Phytase-like"/>
    <property type="match status" value="1"/>
</dbReference>
<reference evidence="4 5" key="1">
    <citation type="submission" date="2019-09" db="EMBL/GenBank/DDBJ databases">
        <title>Polymorphobacter sp. isolated from a lake in China.</title>
        <authorList>
            <person name="Liu Z."/>
        </authorList>
    </citation>
    <scope>NUCLEOTIDE SEQUENCE [LARGE SCALE GENOMIC DNA]</scope>
    <source>
        <strain evidence="4 5">D40P</strain>
    </source>
</reference>
<name>A0A7C9GWA6_9SPHN</name>
<protein>
    <submittedName>
        <fullName evidence="4">PEPxxWA-CTERM sorting domain-containing protein</fullName>
    </submittedName>
</protein>
<gene>
    <name evidence="4" type="ORF">F3168_12615</name>
</gene>
<evidence type="ECO:0000259" key="2">
    <source>
        <dbReference type="Pfam" id="PF07589"/>
    </source>
</evidence>
<organism evidence="4 5">
    <name type="scientific">Sandarakinorhabdus fusca</name>
    <dbReference type="NCBI Taxonomy" id="1439888"/>
    <lineage>
        <taxon>Bacteria</taxon>
        <taxon>Pseudomonadati</taxon>
        <taxon>Pseudomonadota</taxon>
        <taxon>Alphaproteobacteria</taxon>
        <taxon>Sphingomonadales</taxon>
        <taxon>Sphingosinicellaceae</taxon>
        <taxon>Sandarakinorhabdus</taxon>
    </lineage>
</organism>
<accession>A0A7C9GWA6</accession>
<proteinExistence type="predicted"/>
<evidence type="ECO:0000256" key="1">
    <source>
        <dbReference type="SAM" id="SignalP"/>
    </source>
</evidence>
<feature type="domain" description="Phytase-like" evidence="3">
    <location>
        <begin position="52"/>
        <end position="404"/>
    </location>
</feature>
<sequence length="492" mass="50745">MRSLFIASVAAAALAAPAGAAVSLAGVIAVPGNATDLAGGSTANDNRLSFGSDMVYHAGTDTFYGISDRGPGGGTIDFAPRIEAFKVNVDKTTGAISNFDLKATKVFRQANGNPYSGLFPDRLPGGSKGALGNALDSEGIARLSNGQFIVADEYGPSVYLTSRDGRFIRAFETPANLIPRQPNGDVNFVDGRPVTTAGRQDNRGFEGITVSGDGKTAWAIMQDPLLDDATAAGEGRRSRNLRIVAFDVATGKATAQYAYQLETLAAINDRIPGTGDDFGANSQGRNIGASSITWIGGTKFLVIERDNRGEGPDNLLAGALAPVGSKRIYMIDLAGATDVSSVKFDTSNSSLPDGVVPVSKLLFLDIASALTLAGQPIPEKFEGLAIGPRIDGGFALMLATDNDFSVTQNGSNVQFDVCAGVGAPTQVALGAACPDGQALVPSRLYSFAVTGADAASFSASLFAVPEPSSWAMLIAGFGLTGAAMRRRRAAIA</sequence>
<feature type="domain" description="Ice-binding protein C-terminal" evidence="2">
    <location>
        <begin position="463"/>
        <end position="487"/>
    </location>
</feature>
<evidence type="ECO:0000313" key="4">
    <source>
        <dbReference type="EMBL" id="MQT18098.1"/>
    </source>
</evidence>
<dbReference type="OrthoDB" id="9795869at2"/>
<dbReference type="AlphaFoldDB" id="A0A7C9GWA6"/>
<dbReference type="Proteomes" id="UP000481327">
    <property type="component" value="Unassembled WGS sequence"/>
</dbReference>
<keyword evidence="1" id="KW-0732">Signal</keyword>
<dbReference type="SUPFAM" id="SSF75011">
    <property type="entry name" value="3-carboxy-cis,cis-mucoante lactonizing enzyme"/>
    <property type="match status" value="1"/>
</dbReference>
<dbReference type="InterPro" id="IPR013424">
    <property type="entry name" value="Ice-binding_C"/>
</dbReference>